<dbReference type="SUPFAM" id="SSF111369">
    <property type="entry name" value="HlyD-like secretion proteins"/>
    <property type="match status" value="2"/>
</dbReference>
<evidence type="ECO:0000256" key="10">
    <source>
        <dbReference type="SAM" id="Coils"/>
    </source>
</evidence>
<dbReference type="InterPro" id="IPR010129">
    <property type="entry name" value="T1SS_HlyD"/>
</dbReference>
<sequence length="469" mass="51932">MKKDIEIVAPETREAARQRANERRLEAAPAQNWAERYEADGPPTPTLRGPVIAGLVAVFLGLGSFVGWAFSAQLDSAAVATATVIVDSKRKTVSHLEGGILKQLLVHEGETVKAGQPLVRLDDTRARADYAALDAKRIGLEARLVRLRAEQARSDDLVFPEAFETSPSPIAREVVRAERNVFRARREMFDRKVDIQRKTIEQQEAELAAIRAQTEANTRQRELLDRELQAIATLVEKGYAPRPRLTELQTRESELAGRAGELVARKAKAEQAKAAAELEILSLETDFQQQVAADLQQAQLELADTTERMHSAKDVLERVAVLAPEDGIVTDIRMRTPGGVIAAGQAILDLVPDQERLIVEAKVSLRDIDSVHVGAPVRVRLLAYNHRSQAPLDGRLIYLSADQQVDERNQAAFYVVRAEILPESLAANPSVRLYPGMPAEILVINKPRLAVDYLLAPITESFNRAFREE</sequence>
<keyword evidence="7" id="KW-1133">Transmembrane helix</keyword>
<gene>
    <name evidence="14" type="ORF">GGR16_003723</name>
</gene>
<evidence type="ECO:0000313" key="15">
    <source>
        <dbReference type="Proteomes" id="UP000577362"/>
    </source>
</evidence>
<protein>
    <recommendedName>
        <fullName evidence="9">Membrane fusion protein (MFP) family protein</fullName>
    </recommendedName>
</protein>
<keyword evidence="8" id="KW-0472">Membrane</keyword>
<keyword evidence="4 9" id="KW-1003">Cell membrane</keyword>
<accession>A0A840C700</accession>
<feature type="region of interest" description="Disordered" evidence="11">
    <location>
        <begin position="9"/>
        <end position="42"/>
    </location>
</feature>
<reference evidence="14 15" key="1">
    <citation type="submission" date="2020-08" db="EMBL/GenBank/DDBJ databases">
        <title>Genomic Encyclopedia of Type Strains, Phase IV (KMG-IV): sequencing the most valuable type-strain genomes for metagenomic binning, comparative biology and taxonomic classification.</title>
        <authorList>
            <person name="Goeker M."/>
        </authorList>
    </citation>
    <scope>NUCLEOTIDE SEQUENCE [LARGE SCALE GENOMIC DNA]</scope>
    <source>
        <strain evidence="14 15">DSM 103737</strain>
    </source>
</reference>
<name>A0A840C700_9HYPH</name>
<dbReference type="PRINTS" id="PR01490">
    <property type="entry name" value="RTXTOXIND"/>
</dbReference>
<dbReference type="Gene3D" id="1.10.287.470">
    <property type="entry name" value="Helix hairpin bin"/>
    <property type="match status" value="1"/>
</dbReference>
<evidence type="ECO:0000313" key="14">
    <source>
        <dbReference type="EMBL" id="MBB4018676.1"/>
    </source>
</evidence>
<dbReference type="Pfam" id="PF25994">
    <property type="entry name" value="HH_AprE"/>
    <property type="match status" value="1"/>
</dbReference>
<evidence type="ECO:0000256" key="1">
    <source>
        <dbReference type="ARBA" id="ARBA00004377"/>
    </source>
</evidence>
<evidence type="ECO:0000256" key="5">
    <source>
        <dbReference type="ARBA" id="ARBA00022519"/>
    </source>
</evidence>
<evidence type="ECO:0000256" key="11">
    <source>
        <dbReference type="SAM" id="MobiDB-lite"/>
    </source>
</evidence>
<evidence type="ECO:0000256" key="4">
    <source>
        <dbReference type="ARBA" id="ARBA00022475"/>
    </source>
</evidence>
<proteinExistence type="inferred from homology"/>
<dbReference type="PANTHER" id="PTHR30386">
    <property type="entry name" value="MEMBRANE FUSION SUBUNIT OF EMRAB-TOLC MULTIDRUG EFFLUX PUMP"/>
    <property type="match status" value="1"/>
</dbReference>
<dbReference type="RefSeq" id="WP_019404481.1">
    <property type="nucleotide sequence ID" value="NZ_JACIEN010000005.1"/>
</dbReference>
<keyword evidence="10" id="KW-0175">Coiled coil</keyword>
<evidence type="ECO:0000256" key="2">
    <source>
        <dbReference type="ARBA" id="ARBA00009477"/>
    </source>
</evidence>
<dbReference type="AlphaFoldDB" id="A0A840C700"/>
<feature type="coiled-coil region" evidence="10">
    <location>
        <begin position="259"/>
        <end position="315"/>
    </location>
</feature>
<feature type="domain" description="AprE-like long alpha-helical hairpin" evidence="12">
    <location>
        <begin position="126"/>
        <end position="315"/>
    </location>
</feature>
<dbReference type="Proteomes" id="UP000577362">
    <property type="component" value="Unassembled WGS sequence"/>
</dbReference>
<dbReference type="GO" id="GO:0015031">
    <property type="term" value="P:protein transport"/>
    <property type="evidence" value="ECO:0007669"/>
    <property type="project" value="InterPro"/>
</dbReference>
<dbReference type="Gene3D" id="2.40.30.170">
    <property type="match status" value="1"/>
</dbReference>
<comment type="similarity">
    <text evidence="2 9">Belongs to the membrane fusion protein (MFP) (TC 8.A.1) family.</text>
</comment>
<evidence type="ECO:0000256" key="9">
    <source>
        <dbReference type="RuleBase" id="RU365093"/>
    </source>
</evidence>
<dbReference type="NCBIfam" id="TIGR01843">
    <property type="entry name" value="type_I_hlyD"/>
    <property type="match status" value="1"/>
</dbReference>
<feature type="domain" description="AprE-like beta-barrel" evidence="13">
    <location>
        <begin position="357"/>
        <end position="444"/>
    </location>
</feature>
<dbReference type="InterPro" id="IPR058982">
    <property type="entry name" value="Beta-barrel_AprE"/>
</dbReference>
<keyword evidence="6" id="KW-0812">Transmembrane</keyword>
<dbReference type="Gene3D" id="2.40.50.100">
    <property type="match status" value="1"/>
</dbReference>
<evidence type="ECO:0000259" key="12">
    <source>
        <dbReference type="Pfam" id="PF25994"/>
    </source>
</evidence>
<feature type="coiled-coil region" evidence="10">
    <location>
        <begin position="193"/>
        <end position="220"/>
    </location>
</feature>
<dbReference type="GO" id="GO:0005886">
    <property type="term" value="C:plasma membrane"/>
    <property type="evidence" value="ECO:0007669"/>
    <property type="project" value="UniProtKB-SubCell"/>
</dbReference>
<dbReference type="Pfam" id="PF26002">
    <property type="entry name" value="Beta-barrel_AprE"/>
    <property type="match status" value="1"/>
</dbReference>
<dbReference type="InterPro" id="IPR058781">
    <property type="entry name" value="HH_AprE-like"/>
</dbReference>
<dbReference type="InterPro" id="IPR050739">
    <property type="entry name" value="MFP"/>
</dbReference>
<dbReference type="PANTHER" id="PTHR30386:SF17">
    <property type="entry name" value="ALKALINE PROTEASE SECRETION PROTEIN APRE"/>
    <property type="match status" value="1"/>
</dbReference>
<evidence type="ECO:0000256" key="6">
    <source>
        <dbReference type="ARBA" id="ARBA00022692"/>
    </source>
</evidence>
<keyword evidence="5 9" id="KW-0997">Cell inner membrane</keyword>
<evidence type="ECO:0000259" key="13">
    <source>
        <dbReference type="Pfam" id="PF26002"/>
    </source>
</evidence>
<organism evidence="14 15">
    <name type="scientific">Chelatococcus caeni</name>
    <dbReference type="NCBI Taxonomy" id="1348468"/>
    <lineage>
        <taxon>Bacteria</taxon>
        <taxon>Pseudomonadati</taxon>
        <taxon>Pseudomonadota</taxon>
        <taxon>Alphaproteobacteria</taxon>
        <taxon>Hyphomicrobiales</taxon>
        <taxon>Chelatococcaceae</taxon>
        <taxon>Chelatococcus</taxon>
    </lineage>
</organism>
<keyword evidence="3 9" id="KW-0813">Transport</keyword>
<keyword evidence="15" id="KW-1185">Reference proteome</keyword>
<evidence type="ECO:0000256" key="3">
    <source>
        <dbReference type="ARBA" id="ARBA00022448"/>
    </source>
</evidence>
<evidence type="ECO:0000256" key="8">
    <source>
        <dbReference type="ARBA" id="ARBA00023136"/>
    </source>
</evidence>
<evidence type="ECO:0000256" key="7">
    <source>
        <dbReference type="ARBA" id="ARBA00022989"/>
    </source>
</evidence>
<dbReference type="EMBL" id="JACIEN010000005">
    <property type="protein sequence ID" value="MBB4018676.1"/>
    <property type="molecule type" value="Genomic_DNA"/>
</dbReference>
<feature type="compositionally biased region" description="Basic and acidic residues" evidence="11">
    <location>
        <begin position="9"/>
        <end position="26"/>
    </location>
</feature>
<comment type="caution">
    <text evidence="14">The sequence shown here is derived from an EMBL/GenBank/DDBJ whole genome shotgun (WGS) entry which is preliminary data.</text>
</comment>
<comment type="subcellular location">
    <subcellularLocation>
        <location evidence="1 9">Cell inner membrane</location>
        <topology evidence="1 9">Single-pass membrane protein</topology>
    </subcellularLocation>
</comment>